<dbReference type="CDD" id="cd08054">
    <property type="entry name" value="gp6"/>
    <property type="match status" value="1"/>
</dbReference>
<dbReference type="Pfam" id="PF05135">
    <property type="entry name" value="Phage_connect_1"/>
    <property type="match status" value="1"/>
</dbReference>
<evidence type="ECO:0000313" key="4">
    <source>
        <dbReference type="Proteomes" id="UP000544107"/>
    </source>
</evidence>
<gene>
    <name evidence="2" type="ORF">BJF91_04825</name>
    <name evidence="1" type="ORF">GGQ71_001569</name>
</gene>
<dbReference type="STRING" id="887144.BJF91_04825"/>
<sequence length="189" mass="20623">MTTTILTPPTAEPLTLADVKAQLKIDTGDEDALLSALITAARQHLEAETGLCLMTQTLRLYLDDWPPGEVILLPRSPVQTIDAVTVYDEDGVELHVLLKDHLLDGQARPARLWLRDRPLPGRVLNGIEIDFTAGFGSAATDVPDTLRRAMSLHVATMYAFRGAVTLADQPAALPAGYDRLIAPFCRRSL</sequence>
<dbReference type="Proteomes" id="UP000544107">
    <property type="component" value="Unassembled WGS sequence"/>
</dbReference>
<proteinExistence type="predicted"/>
<protein>
    <submittedName>
        <fullName evidence="1">Putative phiE125 gp8 family phage protein</fullName>
    </submittedName>
</protein>
<dbReference type="InterPro" id="IPR021146">
    <property type="entry name" value="Phage_gp6-like_head-tail"/>
</dbReference>
<dbReference type="RefSeq" id="WP_075616885.1">
    <property type="nucleotide sequence ID" value="NZ_JACIED010000002.1"/>
</dbReference>
<accession>A0A1Q8ZZK3</accession>
<dbReference type="InterPro" id="IPR011738">
    <property type="entry name" value="Phage_CHP"/>
</dbReference>
<evidence type="ECO:0000313" key="1">
    <source>
        <dbReference type="EMBL" id="MBB4007306.1"/>
    </source>
</evidence>
<name>A0A1Q8ZZK3_9HYPH</name>
<evidence type="ECO:0000313" key="3">
    <source>
        <dbReference type="Proteomes" id="UP000185598"/>
    </source>
</evidence>
<dbReference type="EMBL" id="JACIED010000002">
    <property type="protein sequence ID" value="MBB4007306.1"/>
    <property type="molecule type" value="Genomic_DNA"/>
</dbReference>
<evidence type="ECO:0000313" key="2">
    <source>
        <dbReference type="EMBL" id="OLP47711.1"/>
    </source>
</evidence>
<comment type="caution">
    <text evidence="2">The sequence shown here is derived from an EMBL/GenBank/DDBJ whole genome shotgun (WGS) entry which is preliminary data.</text>
</comment>
<reference evidence="1 4" key="2">
    <citation type="submission" date="2020-08" db="EMBL/GenBank/DDBJ databases">
        <title>Genomic Encyclopedia of Type Strains, Phase IV (KMG-IV): sequencing the most valuable type-strain genomes for metagenomic binning, comparative biology and taxonomic classification.</title>
        <authorList>
            <person name="Goeker M."/>
        </authorList>
    </citation>
    <scope>NUCLEOTIDE SEQUENCE [LARGE SCALE GENOMIC DNA]</scope>
    <source>
        <strain evidence="1 4">DSM 100021</strain>
    </source>
</reference>
<dbReference type="InterPro" id="IPR006450">
    <property type="entry name" value="Phage_HK97_gp6-like"/>
</dbReference>
<dbReference type="NCBIfam" id="TIGR01560">
    <property type="entry name" value="put_DNA_pack"/>
    <property type="match status" value="1"/>
</dbReference>
<dbReference type="Proteomes" id="UP000185598">
    <property type="component" value="Unassembled WGS sequence"/>
</dbReference>
<dbReference type="OrthoDB" id="7597216at2"/>
<keyword evidence="3" id="KW-1185">Reference proteome</keyword>
<dbReference type="Gene3D" id="1.10.3230.30">
    <property type="entry name" value="Phage gp6-like head-tail connector protein"/>
    <property type="match status" value="1"/>
</dbReference>
<dbReference type="AlphaFoldDB" id="A0A1Q8ZZK3"/>
<reference evidence="2 3" key="1">
    <citation type="submission" date="2016-09" db="EMBL/GenBank/DDBJ databases">
        <title>Rhizobium oryziradicis sp. nov., isolated from the root of rice.</title>
        <authorList>
            <person name="Zhao J."/>
            <person name="Zhang X."/>
        </authorList>
    </citation>
    <scope>NUCLEOTIDE SEQUENCE [LARGE SCALE GENOMIC DNA]</scope>
    <source>
        <strain evidence="2 3">14971</strain>
    </source>
</reference>
<dbReference type="EMBL" id="MKIN01000027">
    <property type="protein sequence ID" value="OLP47711.1"/>
    <property type="molecule type" value="Genomic_DNA"/>
</dbReference>
<organism evidence="2 3">
    <name type="scientific">Allorhizobium taibaishanense</name>
    <dbReference type="NCBI Taxonomy" id="887144"/>
    <lineage>
        <taxon>Bacteria</taxon>
        <taxon>Pseudomonadati</taxon>
        <taxon>Pseudomonadota</taxon>
        <taxon>Alphaproteobacteria</taxon>
        <taxon>Hyphomicrobiales</taxon>
        <taxon>Rhizobiaceae</taxon>
        <taxon>Rhizobium/Agrobacterium group</taxon>
        <taxon>Allorhizobium</taxon>
    </lineage>
</organism>
<dbReference type="NCBIfam" id="TIGR02215">
    <property type="entry name" value="phage_chp_gp8"/>
    <property type="match status" value="1"/>
</dbReference>